<organism evidence="1 2">
    <name type="scientific">Psychrobacter immobilis</name>
    <dbReference type="NCBI Taxonomy" id="498"/>
    <lineage>
        <taxon>Bacteria</taxon>
        <taxon>Pseudomonadati</taxon>
        <taxon>Pseudomonadota</taxon>
        <taxon>Gammaproteobacteria</taxon>
        <taxon>Moraxellales</taxon>
        <taxon>Moraxellaceae</taxon>
        <taxon>Psychrobacter</taxon>
    </lineage>
</organism>
<dbReference type="RefSeq" id="WP_109592611.1">
    <property type="nucleotide sequence ID" value="NZ_CAJGZY010000030.1"/>
</dbReference>
<accession>A0A2V1ZE10</accession>
<gene>
    <name evidence="1" type="ORF">C8D84_11947</name>
</gene>
<dbReference type="Proteomes" id="UP000245655">
    <property type="component" value="Unassembled WGS sequence"/>
</dbReference>
<evidence type="ECO:0000313" key="1">
    <source>
        <dbReference type="EMBL" id="PWK05933.1"/>
    </source>
</evidence>
<dbReference type="Gene3D" id="3.10.450.530">
    <property type="entry name" value="Ribonuclease toxin, BrnT, of type II toxin-antitoxin system"/>
    <property type="match status" value="1"/>
</dbReference>
<dbReference type="InterPro" id="IPR007460">
    <property type="entry name" value="BrnT_toxin"/>
</dbReference>
<proteinExistence type="predicted"/>
<sequence length="95" mass="11110">MSIRFEWDEQKNITNQCKHRLSFEAATRVFLDLLCLRQQDRYENGEERWQALGTVDGIAVLLVAHTQTDIDGGEVIRIISARRATKSERRQYEQS</sequence>
<protein>
    <submittedName>
        <fullName evidence="1">Uncharacterized protein</fullName>
    </submittedName>
</protein>
<dbReference type="AlphaFoldDB" id="A0A2V1ZE10"/>
<keyword evidence="2" id="KW-1185">Reference proteome</keyword>
<name>A0A2V1ZE10_PSYIM</name>
<evidence type="ECO:0000313" key="2">
    <source>
        <dbReference type="Proteomes" id="UP000245655"/>
    </source>
</evidence>
<dbReference type="GeneID" id="60256304"/>
<reference evidence="1 2" key="1">
    <citation type="submission" date="2018-05" db="EMBL/GenBank/DDBJ databases">
        <title>Genomic Encyclopedia of Type Strains, Phase IV (KMG-IV): sequencing the most valuable type-strain genomes for metagenomic binning, comparative biology and taxonomic classification.</title>
        <authorList>
            <person name="Goeker M."/>
        </authorList>
    </citation>
    <scope>NUCLEOTIDE SEQUENCE [LARGE SCALE GENOMIC DNA]</scope>
    <source>
        <strain evidence="1 2">DSM 7229</strain>
    </source>
</reference>
<dbReference type="InterPro" id="IPR038573">
    <property type="entry name" value="BrnT_sf"/>
</dbReference>
<comment type="caution">
    <text evidence="1">The sequence shown here is derived from an EMBL/GenBank/DDBJ whole genome shotgun (WGS) entry which is preliminary data.</text>
</comment>
<dbReference type="EMBL" id="QGGM01000019">
    <property type="protein sequence ID" value="PWK05933.1"/>
    <property type="molecule type" value="Genomic_DNA"/>
</dbReference>
<dbReference type="Pfam" id="PF04365">
    <property type="entry name" value="BrnT_toxin"/>
    <property type="match status" value="1"/>
</dbReference>